<feature type="compositionally biased region" description="Basic and acidic residues" evidence="1">
    <location>
        <begin position="321"/>
        <end position="342"/>
    </location>
</feature>
<feature type="region of interest" description="Disordered" evidence="1">
    <location>
        <begin position="1"/>
        <end position="53"/>
    </location>
</feature>
<feature type="compositionally biased region" description="Polar residues" evidence="1">
    <location>
        <begin position="290"/>
        <end position="304"/>
    </location>
</feature>
<name>A0ABY8F2F4_MALFU</name>
<feature type="compositionally biased region" description="Pro residues" evidence="1">
    <location>
        <begin position="44"/>
        <end position="53"/>
    </location>
</feature>
<dbReference type="Proteomes" id="UP000818624">
    <property type="component" value="Chromosome 6"/>
</dbReference>
<feature type="compositionally biased region" description="Low complexity" evidence="1">
    <location>
        <begin position="250"/>
        <end position="266"/>
    </location>
</feature>
<feature type="region of interest" description="Disordered" evidence="1">
    <location>
        <begin position="281"/>
        <end position="349"/>
    </location>
</feature>
<feature type="region of interest" description="Disordered" evidence="1">
    <location>
        <begin position="392"/>
        <end position="509"/>
    </location>
</feature>
<feature type="region of interest" description="Disordered" evidence="1">
    <location>
        <begin position="206"/>
        <end position="268"/>
    </location>
</feature>
<proteinExistence type="predicted"/>
<feature type="compositionally biased region" description="Polar residues" evidence="1">
    <location>
        <begin position="221"/>
        <end position="245"/>
    </location>
</feature>
<evidence type="ECO:0000313" key="3">
    <source>
        <dbReference type="Proteomes" id="UP000818624"/>
    </source>
</evidence>
<keyword evidence="3" id="KW-1185">Reference proteome</keyword>
<accession>A0ABY8F2F4</accession>
<reference evidence="2 3" key="1">
    <citation type="journal article" date="2020" name="Elife">
        <title>Loss of centromere function drives karyotype evolution in closely related Malassezia species.</title>
        <authorList>
            <person name="Sankaranarayanan S.R."/>
            <person name="Ianiri G."/>
            <person name="Coelho M.A."/>
            <person name="Reza M.H."/>
            <person name="Thimmappa B.C."/>
            <person name="Ganguly P."/>
            <person name="Vadnala R.N."/>
            <person name="Sun S."/>
            <person name="Siddharthan R."/>
            <person name="Tellgren-Roth C."/>
            <person name="Dawson T.L."/>
            <person name="Heitman J."/>
            <person name="Sanyal K."/>
        </authorList>
    </citation>
    <scope>NUCLEOTIDE SEQUENCE [LARGE SCALE GENOMIC DNA]</scope>
    <source>
        <strain evidence="2">CBS14141</strain>
    </source>
</reference>
<organism evidence="2 3">
    <name type="scientific">Malassezia furfur</name>
    <name type="common">Pityriasis versicolor infection agent</name>
    <name type="synonym">Pityrosporum furfur</name>
    <dbReference type="NCBI Taxonomy" id="55194"/>
    <lineage>
        <taxon>Eukaryota</taxon>
        <taxon>Fungi</taxon>
        <taxon>Dikarya</taxon>
        <taxon>Basidiomycota</taxon>
        <taxon>Ustilaginomycotina</taxon>
        <taxon>Malasseziomycetes</taxon>
        <taxon>Malasseziales</taxon>
        <taxon>Malasseziaceae</taxon>
        <taxon>Malassezia</taxon>
    </lineage>
</organism>
<feature type="compositionally biased region" description="Polar residues" evidence="1">
    <location>
        <begin position="8"/>
        <end position="18"/>
    </location>
</feature>
<feature type="compositionally biased region" description="Polar residues" evidence="1">
    <location>
        <begin position="420"/>
        <end position="430"/>
    </location>
</feature>
<dbReference type="EMBL" id="CP046239">
    <property type="protein sequence ID" value="WFD49743.1"/>
    <property type="molecule type" value="Genomic_DNA"/>
</dbReference>
<evidence type="ECO:0000256" key="1">
    <source>
        <dbReference type="SAM" id="MobiDB-lite"/>
    </source>
</evidence>
<gene>
    <name evidence="2" type="ORF">GLX27_004428</name>
</gene>
<feature type="compositionally biased region" description="Polar residues" evidence="1">
    <location>
        <begin position="492"/>
        <end position="509"/>
    </location>
</feature>
<protein>
    <submittedName>
        <fullName evidence="2">Uncharacterized protein</fullName>
    </submittedName>
</protein>
<sequence>MTHRPDSKQTPQRSSFHQDSSDKSRRYSGAQARNSRHMSGSPAPGMPNYPPMPADAMGRAAGVPDMMQWPMAGAPNNASMLADAYGASHGQPQSGMGGMNWFNGANPVAMGDLSQSSFGMPLVGGGPAGMPNAPQLSAAQLAQQLNALHLQNQQNEQILMQQNKLLAQIQAAQELRAQAELEASTTLLQQQQQNNPLLQFAQSHHIPTDLPTNRRHAISSRPKSSSEQVPPRSHSPNPTRASAPQGNRFGSGSPSVSLPSGGQLPPDLSKALSAMNAIRQSAGDAHNDTPDSSFSQSPRPTSYSGRDRNRESGNWAQSSRNDARRTSAVQRNERTQEFHTPDRSQASPPSIIIDRAGMETGTLSPLPPSIPVDVNSVGMRIGQRIVPGVNAESNAGAALPSTPNSRPDKRHSYSELGVNKSGNARGSEQVSPRPMSMSAATQTPLIQPRRQPRGPPTESFFANNFLARRSLRTRREAMSKLCASPRAASFSGPKSTNPQAVSSPLARQS</sequence>
<evidence type="ECO:0000313" key="2">
    <source>
        <dbReference type="EMBL" id="WFD49743.1"/>
    </source>
</evidence>